<proteinExistence type="predicted"/>
<evidence type="ECO:0000256" key="1">
    <source>
        <dbReference type="ARBA" id="ARBA00022801"/>
    </source>
</evidence>
<dbReference type="SUPFAM" id="SSF52499">
    <property type="entry name" value="Isochorismatase-like hydrolases"/>
    <property type="match status" value="1"/>
</dbReference>
<dbReference type="InterPro" id="IPR000868">
    <property type="entry name" value="Isochorismatase-like_dom"/>
</dbReference>
<dbReference type="RefSeq" id="WP_154808656.1">
    <property type="nucleotide sequence ID" value="NZ_VIAQ01000007.1"/>
</dbReference>
<dbReference type="InterPro" id="IPR050272">
    <property type="entry name" value="Isochorismatase-like_hydrls"/>
</dbReference>
<sequence length="179" mass="20402">MGAWKFAQEKGIVKSTVKAIEKIRAEDIPIIFVIMELRPQISQALNANLPETDFWKTIKELDFSKITREEGEFQMKVIEEFTPRPEDLIVTKHHTMNSFHGTDLDRILRSLHCDNLLFGGAITNLCVESTVRGAFDRGYNCIVLNDCVASVSDEAQNFAMEFVFPKFGRVCNSEELKIL</sequence>
<dbReference type="InterPro" id="IPR036380">
    <property type="entry name" value="Isochorismatase-like_sf"/>
</dbReference>
<reference evidence="3 4" key="1">
    <citation type="submission" date="2019-06" db="EMBL/GenBank/DDBJ databases">
        <title>Draft genome sequence of Methanolobus vulcani B1d.</title>
        <authorList>
            <person name="Creighbaum A.J."/>
            <person name="Ticak T."/>
            <person name="Hariraju D."/>
            <person name="Arivett B.A."/>
            <person name="Ferguson D.J.Jr."/>
        </authorList>
    </citation>
    <scope>NUCLEOTIDE SEQUENCE [LARGE SCALE GENOMIC DNA]</scope>
    <source>
        <strain evidence="3 4">B1d</strain>
    </source>
</reference>
<dbReference type="Pfam" id="PF00857">
    <property type="entry name" value="Isochorismatase"/>
    <property type="match status" value="1"/>
</dbReference>
<dbReference type="Gene3D" id="3.40.50.850">
    <property type="entry name" value="Isochorismatase-like"/>
    <property type="match status" value="1"/>
</dbReference>
<evidence type="ECO:0000313" key="4">
    <source>
        <dbReference type="Proteomes" id="UP000319335"/>
    </source>
</evidence>
<evidence type="ECO:0000259" key="2">
    <source>
        <dbReference type="Pfam" id="PF00857"/>
    </source>
</evidence>
<evidence type="ECO:0000313" key="3">
    <source>
        <dbReference type="EMBL" id="TQD27927.1"/>
    </source>
</evidence>
<dbReference type="PANTHER" id="PTHR43540">
    <property type="entry name" value="PEROXYUREIDOACRYLATE/UREIDOACRYLATE AMIDOHYDROLASE-RELATED"/>
    <property type="match status" value="1"/>
</dbReference>
<gene>
    <name evidence="3" type="ORF">FKV42_02375</name>
</gene>
<dbReference type="GO" id="GO:0016787">
    <property type="term" value="F:hydrolase activity"/>
    <property type="evidence" value="ECO:0007669"/>
    <property type="project" value="UniProtKB-KW"/>
</dbReference>
<dbReference type="CDD" id="cd00431">
    <property type="entry name" value="cysteine_hydrolases"/>
    <property type="match status" value="1"/>
</dbReference>
<organism evidence="3 4">
    <name type="scientific">Methanolobus vulcani</name>
    <dbReference type="NCBI Taxonomy" id="38026"/>
    <lineage>
        <taxon>Archaea</taxon>
        <taxon>Methanobacteriati</taxon>
        <taxon>Methanobacteriota</taxon>
        <taxon>Stenosarchaea group</taxon>
        <taxon>Methanomicrobia</taxon>
        <taxon>Methanosarcinales</taxon>
        <taxon>Methanosarcinaceae</taxon>
        <taxon>Methanolobus</taxon>
    </lineage>
</organism>
<name>A0A7Z8P5C7_9EURY</name>
<feature type="domain" description="Isochorismatase-like" evidence="2">
    <location>
        <begin position="4"/>
        <end position="175"/>
    </location>
</feature>
<accession>A0A7Z8P5C7</accession>
<dbReference type="Proteomes" id="UP000319335">
    <property type="component" value="Unassembled WGS sequence"/>
</dbReference>
<dbReference type="OrthoDB" id="9194at2157"/>
<keyword evidence="4" id="KW-1185">Reference proteome</keyword>
<keyword evidence="1 3" id="KW-0378">Hydrolase</keyword>
<dbReference type="PANTHER" id="PTHR43540:SF16">
    <property type="entry name" value="ISOCHORISMATASE-LIKE DOMAIN-CONTAINING PROTEIN"/>
    <property type="match status" value="1"/>
</dbReference>
<dbReference type="AlphaFoldDB" id="A0A7Z8P5C7"/>
<protein>
    <submittedName>
        <fullName evidence="3">Cysteine hydrolase</fullName>
    </submittedName>
</protein>
<comment type="caution">
    <text evidence="3">The sequence shown here is derived from an EMBL/GenBank/DDBJ whole genome shotgun (WGS) entry which is preliminary data.</text>
</comment>
<dbReference type="EMBL" id="VIAQ01000007">
    <property type="protein sequence ID" value="TQD27927.1"/>
    <property type="molecule type" value="Genomic_DNA"/>
</dbReference>